<feature type="region of interest" description="Disordered" evidence="1">
    <location>
        <begin position="314"/>
        <end position="431"/>
    </location>
</feature>
<organism evidence="2">
    <name type="scientific">Streptomyces anulatus</name>
    <name type="common">Streptomyces chrysomallus</name>
    <dbReference type="NCBI Taxonomy" id="1892"/>
    <lineage>
        <taxon>Bacteria</taxon>
        <taxon>Bacillati</taxon>
        <taxon>Actinomycetota</taxon>
        <taxon>Actinomycetes</taxon>
        <taxon>Kitasatosporales</taxon>
        <taxon>Streptomycetaceae</taxon>
        <taxon>Streptomyces</taxon>
    </lineage>
</organism>
<gene>
    <name evidence="2" type="ORF">G3I43_01620</name>
</gene>
<feature type="compositionally biased region" description="Gly residues" evidence="1">
    <location>
        <begin position="321"/>
        <end position="344"/>
    </location>
</feature>
<evidence type="ECO:0000256" key="1">
    <source>
        <dbReference type="SAM" id="MobiDB-lite"/>
    </source>
</evidence>
<feature type="compositionally biased region" description="Basic and acidic residues" evidence="1">
    <location>
        <begin position="57"/>
        <end position="79"/>
    </location>
</feature>
<dbReference type="SUPFAM" id="SSF48371">
    <property type="entry name" value="ARM repeat"/>
    <property type="match status" value="1"/>
</dbReference>
<protein>
    <submittedName>
        <fullName evidence="2">Uncharacterized protein</fullName>
    </submittedName>
</protein>
<name>A0A6G3SJ46_STRAQ</name>
<feature type="compositionally biased region" description="Basic and acidic residues" evidence="1">
    <location>
        <begin position="402"/>
        <end position="426"/>
    </location>
</feature>
<dbReference type="RefSeq" id="WP_164256349.1">
    <property type="nucleotide sequence ID" value="NZ_JAAGMK010000035.1"/>
</dbReference>
<comment type="caution">
    <text evidence="2">The sequence shown here is derived from an EMBL/GenBank/DDBJ whole genome shotgun (WGS) entry which is preliminary data.</text>
</comment>
<reference evidence="2" key="1">
    <citation type="submission" date="2020-01" db="EMBL/GenBank/DDBJ databases">
        <title>Insect and environment-associated Actinomycetes.</title>
        <authorList>
            <person name="Currrie C."/>
            <person name="Chevrette M."/>
            <person name="Carlson C."/>
            <person name="Stubbendieck R."/>
            <person name="Wendt-Pienkowski E."/>
        </authorList>
    </citation>
    <scope>NUCLEOTIDE SEQUENCE</scope>
    <source>
        <strain evidence="2">SID505</strain>
    </source>
</reference>
<dbReference type="EMBL" id="JAAGMK010000035">
    <property type="protein sequence ID" value="NEB82893.1"/>
    <property type="molecule type" value="Genomic_DNA"/>
</dbReference>
<dbReference type="AlphaFoldDB" id="A0A6G3SJ46"/>
<feature type="region of interest" description="Disordered" evidence="1">
    <location>
        <begin position="1"/>
        <end position="100"/>
    </location>
</feature>
<accession>A0A6G3SJ46</accession>
<feature type="compositionally biased region" description="Basic and acidic residues" evidence="1">
    <location>
        <begin position="1"/>
        <end position="41"/>
    </location>
</feature>
<evidence type="ECO:0000313" key="2">
    <source>
        <dbReference type="EMBL" id="NEB82893.1"/>
    </source>
</evidence>
<sequence>MADEAVAEHPAEPAAPKAKDARSPEAPRGGARGDDNAKDAPDAPGSSDASDAADAEAAEREKERERAADRFKDRTRDPLAEEQGEEEPTDAAAATRARRSGQKLLASGRDLIGFDRSDVGRLHIGDINIGLDARRSGLSMRDGPVPEEELLRIRRTHIEPEGYVRLRRALEARRLLVLGGAPGTGRASTALALLEEVTRGGEGGQNSERVRRADPEEGVRGLATQVVDGRGGHPRGTGYLLEPALDRPGTLPPDGMDLDQLASALAQQGSYAVVVVSVGSAANPLLAGRYGAICPPAPTRELVAVRLRQRLEEEHGDPVRVGGGDGDGGSGRYGDGGKGSGLGGHADRDRDTDQDRDRHSDRGRDGGRDRDADRGQDGGRDRNADRGRDESRTRDSSLGGHADQDLDADRGRHGGRGEGRTRHTARDSAGSLSRLLERAAELREDPEVTEAVGLDDLRPAEAELFASLLAGHLLGSVSREELLSGCRGLAAVQAYEWFAGVDRALAAPPPGDGRAPVRSGTAALFHPVAFRIALAVLGGASHSAVSAAAHLLTWELSVQSDPDSTPARPLFCDDPESDLALSRARPDNGPIDVAGAEVTGRLIFYRGTALPAAVLAELWDRHFPVRAPVVRWLRLLADDPRPQVSMRAAVAAGELSVRDFEHGYAELVRPLADAPTPRRRVFAATALDQAAGHASHRRAVRKVVEDWSRHGTPALRWTAAMALGYGRSADSMDDTLDALARIGVRDDGEQLAVASLNVVRLLTLPECATVLRRLADWTGHHGEEYQDLALVSIVRLALTDVDEVLDDEPGTPLGDRGDWPLLLALAATRPELTGKLADLFWTALNTARSRDVAFDALETLLRSASRKDGSEWTREGLAALLPALTAEEHDRRRLDWLLRRMMRDQDRPLTEERARALWRLAVPARQRRSEEEESHG</sequence>
<dbReference type="InterPro" id="IPR016024">
    <property type="entry name" value="ARM-type_fold"/>
</dbReference>
<feature type="compositionally biased region" description="Acidic residues" evidence="1">
    <location>
        <begin position="80"/>
        <end position="89"/>
    </location>
</feature>
<feature type="compositionally biased region" description="Basic and acidic residues" evidence="1">
    <location>
        <begin position="345"/>
        <end position="395"/>
    </location>
</feature>
<proteinExistence type="predicted"/>